<dbReference type="InterPro" id="IPR036465">
    <property type="entry name" value="vWFA_dom_sf"/>
</dbReference>
<gene>
    <name evidence="3" type="ORF">DSCW_13660</name>
</gene>
<dbReference type="PANTHER" id="PTHR10579:SF43">
    <property type="entry name" value="ZINC FINGER (C3HC4-TYPE RING FINGER) FAMILY PROTEIN"/>
    <property type="match status" value="1"/>
</dbReference>
<dbReference type="RefSeq" id="WP_155303015.1">
    <property type="nucleotide sequence ID" value="NZ_AP021875.1"/>
</dbReference>
<keyword evidence="1" id="KW-0732">Signal</keyword>
<organism evidence="3 4">
    <name type="scientific">Desulfosarcina widdelii</name>
    <dbReference type="NCBI Taxonomy" id="947919"/>
    <lineage>
        <taxon>Bacteria</taxon>
        <taxon>Pseudomonadati</taxon>
        <taxon>Thermodesulfobacteriota</taxon>
        <taxon>Desulfobacteria</taxon>
        <taxon>Desulfobacterales</taxon>
        <taxon>Desulfosarcinaceae</taxon>
        <taxon>Desulfosarcina</taxon>
    </lineage>
</organism>
<dbReference type="Pfam" id="PF00092">
    <property type="entry name" value="VWA"/>
    <property type="match status" value="1"/>
</dbReference>
<dbReference type="PROSITE" id="PS50234">
    <property type="entry name" value="VWFA"/>
    <property type="match status" value="1"/>
</dbReference>
<name>A0A5K7Z138_9BACT</name>
<evidence type="ECO:0000259" key="2">
    <source>
        <dbReference type="PROSITE" id="PS50234"/>
    </source>
</evidence>
<dbReference type="PANTHER" id="PTHR10579">
    <property type="entry name" value="CALCIUM-ACTIVATED CHLORIDE CHANNEL REGULATOR"/>
    <property type="match status" value="1"/>
</dbReference>
<dbReference type="SUPFAM" id="SSF53300">
    <property type="entry name" value="vWA-like"/>
    <property type="match status" value="1"/>
</dbReference>
<dbReference type="Proteomes" id="UP000427769">
    <property type="component" value="Chromosome"/>
</dbReference>
<feature type="signal peptide" evidence="1">
    <location>
        <begin position="1"/>
        <end position="23"/>
    </location>
</feature>
<dbReference type="AlphaFoldDB" id="A0A5K7Z138"/>
<proteinExistence type="predicted"/>
<evidence type="ECO:0000313" key="3">
    <source>
        <dbReference type="EMBL" id="BBO73949.1"/>
    </source>
</evidence>
<accession>A0A5K7Z138</accession>
<evidence type="ECO:0000313" key="4">
    <source>
        <dbReference type="Proteomes" id="UP000427769"/>
    </source>
</evidence>
<dbReference type="SMART" id="SM00327">
    <property type="entry name" value="VWA"/>
    <property type="match status" value="1"/>
</dbReference>
<dbReference type="Gene3D" id="3.40.50.410">
    <property type="entry name" value="von Willebrand factor, type A domain"/>
    <property type="match status" value="1"/>
</dbReference>
<keyword evidence="4" id="KW-1185">Reference proteome</keyword>
<dbReference type="KEGG" id="dwd:DSCW_13660"/>
<feature type="chain" id="PRO_5024309554" description="VWFA domain-containing protein" evidence="1">
    <location>
        <begin position="24"/>
        <end position="474"/>
    </location>
</feature>
<feature type="domain" description="VWFA" evidence="2">
    <location>
        <begin position="89"/>
        <end position="263"/>
    </location>
</feature>
<dbReference type="InterPro" id="IPR051266">
    <property type="entry name" value="CLCR"/>
</dbReference>
<evidence type="ECO:0000256" key="1">
    <source>
        <dbReference type="SAM" id="SignalP"/>
    </source>
</evidence>
<sequence length="474" mass="50579">MLTKKKSLLAIVALILITTAALAALGNRQSPLISSSVVVSGSGNGPVTLSAETVQDKILKDGDGQVTVALNLTAASLPVEDGQPAPAADLVIVLDRSGSMEGQKLADARMAVVGLLEHLGPDDRLALVTYSNGVRTSSPLMEMTGANRRQMETLVNQIRAGGGTHLSAGLQRGIDCLLNASGDGRQRKVVLISDGLANQGITSTKALGRMASVAVENQFSVSTVGVGLDFNEIVMTAIADHGAGQYHFLENPRVLAQVFETELQTSRQVAAADVGVRIPLGAGVRLVRAGGYPISIDNGTAVIHPGNLLSGQSKTLYLTFQAPTDKEKIVELGQIELAYRHGDRTRKLAAARPLTVACVKDPASVVASIKKENWADQVVQEEFSRLKEAVAADIRDGNRTHAQQRIREYEDRQSAINTVVGSKKVARNLETDVHELSRQVDETFAGAPAVVAEKKKQVSKAMQYESYKVRRNKQ</sequence>
<protein>
    <recommendedName>
        <fullName evidence="2">VWFA domain-containing protein</fullName>
    </recommendedName>
</protein>
<dbReference type="OrthoDB" id="9781333at2"/>
<dbReference type="InterPro" id="IPR002035">
    <property type="entry name" value="VWF_A"/>
</dbReference>
<reference evidence="3 4" key="1">
    <citation type="submission" date="2019-11" db="EMBL/GenBank/DDBJ databases">
        <title>Comparative genomics of hydrocarbon-degrading Desulfosarcina strains.</title>
        <authorList>
            <person name="Watanabe M."/>
            <person name="Kojima H."/>
            <person name="Fukui M."/>
        </authorList>
    </citation>
    <scope>NUCLEOTIDE SEQUENCE [LARGE SCALE GENOMIC DNA]</scope>
    <source>
        <strain evidence="3 4">PP31</strain>
    </source>
</reference>
<dbReference type="EMBL" id="AP021875">
    <property type="protein sequence ID" value="BBO73949.1"/>
    <property type="molecule type" value="Genomic_DNA"/>
</dbReference>